<protein>
    <submittedName>
        <fullName evidence="1">Uncharacterized protein</fullName>
    </submittedName>
</protein>
<dbReference type="RefSeq" id="WP_095822712.1">
    <property type="nucleotide sequence ID" value="NZ_NSGH01000022.1"/>
</dbReference>
<sequence length="88" mass="9986">MKKTFEVTYEGHHIQVVNTWFSGERLYVDGTLQDEKVGFTLRGELSGSLERSNGGTENIKVSIGGMFTVRCRIFVDNVLIYPEEQVDI</sequence>
<proteinExistence type="predicted"/>
<evidence type="ECO:0000313" key="1">
    <source>
        <dbReference type="EMBL" id="PBB04921.1"/>
    </source>
</evidence>
<dbReference type="Proteomes" id="UP000217561">
    <property type="component" value="Unassembled WGS sequence"/>
</dbReference>
<keyword evidence="2" id="KW-1185">Reference proteome</keyword>
<comment type="caution">
    <text evidence="1">The sequence shown here is derived from an EMBL/GenBank/DDBJ whole genome shotgun (WGS) entry which is preliminary data.</text>
</comment>
<organism evidence="1 2">
    <name type="scientific">Salimicrobium humidisoli</name>
    <dbReference type="NCBI Taxonomy" id="2029857"/>
    <lineage>
        <taxon>Bacteria</taxon>
        <taxon>Bacillati</taxon>
        <taxon>Bacillota</taxon>
        <taxon>Bacilli</taxon>
        <taxon>Bacillales</taxon>
        <taxon>Bacillaceae</taxon>
        <taxon>Salimicrobium</taxon>
    </lineage>
</organism>
<dbReference type="EMBL" id="NSGH01000022">
    <property type="protein sequence ID" value="PBB04921.1"/>
    <property type="molecule type" value="Genomic_DNA"/>
</dbReference>
<name>A0ABX4HNY8_9BACI</name>
<evidence type="ECO:0000313" key="2">
    <source>
        <dbReference type="Proteomes" id="UP000217561"/>
    </source>
</evidence>
<gene>
    <name evidence="1" type="ORF">CKW00_11670</name>
</gene>
<accession>A0ABX4HNY8</accession>
<reference evidence="1 2" key="1">
    <citation type="submission" date="2017-08" db="EMBL/GenBank/DDBJ databases">
        <title>Salimicrobium alkalisoli sp. nov., isolated from saline alkaline soil.</title>
        <authorList>
            <person name="Zhang G."/>
            <person name="Xiong Q."/>
        </authorList>
    </citation>
    <scope>NUCLEOTIDE SEQUENCE [LARGE SCALE GENOMIC DNA]</scope>
    <source>
        <strain evidence="1 2">WN024</strain>
    </source>
</reference>